<accession>A0A4R5DQM8</accession>
<evidence type="ECO:0000256" key="1">
    <source>
        <dbReference type="SAM" id="SignalP"/>
    </source>
</evidence>
<sequence length="131" mass="14934">MKITIISKLLFAFIFTLSLSSYAADKKGAKDKKETKSASLNASLFQIINSNKVKLAIDKGADSPVRILLRDVTGHTYYSEMSGKDQAQYRKTFDLAEMTDGTYYFELFYKNQKITKEIQLQTNQARRISVQ</sequence>
<dbReference type="Proteomes" id="UP000294850">
    <property type="component" value="Unassembled WGS sequence"/>
</dbReference>
<reference evidence="2 3" key="1">
    <citation type="submission" date="2019-03" db="EMBL/GenBank/DDBJ databases">
        <title>Dyadobacter AR-3-6 sp. nov., isolated from arctic soil.</title>
        <authorList>
            <person name="Chaudhary D.K."/>
        </authorList>
    </citation>
    <scope>NUCLEOTIDE SEQUENCE [LARGE SCALE GENOMIC DNA]</scope>
    <source>
        <strain evidence="2 3">AR-3-6</strain>
    </source>
</reference>
<evidence type="ECO:0000313" key="3">
    <source>
        <dbReference type="Proteomes" id="UP000294850"/>
    </source>
</evidence>
<dbReference type="AlphaFoldDB" id="A0A4R5DQM8"/>
<comment type="caution">
    <text evidence="2">The sequence shown here is derived from an EMBL/GenBank/DDBJ whole genome shotgun (WGS) entry which is preliminary data.</text>
</comment>
<name>A0A4R5DQM8_9BACT</name>
<dbReference type="OrthoDB" id="963434at2"/>
<organism evidence="2 3">
    <name type="scientific">Dyadobacter psychrotolerans</name>
    <dbReference type="NCBI Taxonomy" id="2541721"/>
    <lineage>
        <taxon>Bacteria</taxon>
        <taxon>Pseudomonadati</taxon>
        <taxon>Bacteroidota</taxon>
        <taxon>Cytophagia</taxon>
        <taxon>Cytophagales</taxon>
        <taxon>Spirosomataceae</taxon>
        <taxon>Dyadobacter</taxon>
    </lineage>
</organism>
<feature type="signal peptide" evidence="1">
    <location>
        <begin position="1"/>
        <end position="23"/>
    </location>
</feature>
<evidence type="ECO:0000313" key="2">
    <source>
        <dbReference type="EMBL" id="TDE16696.1"/>
    </source>
</evidence>
<keyword evidence="3" id="KW-1185">Reference proteome</keyword>
<feature type="chain" id="PRO_5020935528" description="Secretion system C-terminal sorting domain-containing protein" evidence="1">
    <location>
        <begin position="24"/>
        <end position="131"/>
    </location>
</feature>
<proteinExistence type="predicted"/>
<dbReference type="RefSeq" id="WP_131958228.1">
    <property type="nucleotide sequence ID" value="NZ_SMFL01000003.1"/>
</dbReference>
<gene>
    <name evidence="2" type="ORF">E0F88_10735</name>
</gene>
<dbReference type="EMBL" id="SMFL01000003">
    <property type="protein sequence ID" value="TDE16696.1"/>
    <property type="molecule type" value="Genomic_DNA"/>
</dbReference>
<keyword evidence="1" id="KW-0732">Signal</keyword>
<evidence type="ECO:0008006" key="4">
    <source>
        <dbReference type="Google" id="ProtNLM"/>
    </source>
</evidence>
<protein>
    <recommendedName>
        <fullName evidence="4">Secretion system C-terminal sorting domain-containing protein</fullName>
    </recommendedName>
</protein>